<dbReference type="GO" id="GO:0016020">
    <property type="term" value="C:membrane"/>
    <property type="evidence" value="ECO:0007669"/>
    <property type="project" value="UniProtKB-SubCell"/>
</dbReference>
<dbReference type="RefSeq" id="WP_198738114.1">
    <property type="nucleotide sequence ID" value="NZ_JAEIOS010000011.1"/>
</dbReference>
<dbReference type="InterPro" id="IPR050324">
    <property type="entry name" value="CDP-alcohol_PTase-I"/>
</dbReference>
<dbReference type="Proteomes" id="UP000645966">
    <property type="component" value="Unassembled WGS sequence"/>
</dbReference>
<keyword evidence="5 13" id="KW-0808">Transferase</keyword>
<accession>A0A934HYU1</accession>
<evidence type="ECO:0000256" key="6">
    <source>
        <dbReference type="ARBA" id="ARBA00022692"/>
    </source>
</evidence>
<evidence type="ECO:0000256" key="7">
    <source>
        <dbReference type="ARBA" id="ARBA00022989"/>
    </source>
</evidence>
<dbReference type="EC" id="2.7.8.5" evidence="12"/>
<reference evidence="15" key="1">
    <citation type="submission" date="2020-12" db="EMBL/GenBank/DDBJ databases">
        <title>Genome public.</title>
        <authorList>
            <person name="Sun Q."/>
        </authorList>
    </citation>
    <scope>NUCLEOTIDE SEQUENCE</scope>
    <source>
        <strain evidence="15">CCM 8863</strain>
    </source>
</reference>
<keyword evidence="9 14" id="KW-0472">Membrane</keyword>
<dbReference type="InterPro" id="IPR000462">
    <property type="entry name" value="CDP-OH_P_trans"/>
</dbReference>
<keyword evidence="11" id="KW-1208">Phospholipid metabolism</keyword>
<dbReference type="EMBL" id="JAEIOS010000011">
    <property type="protein sequence ID" value="MBI8989097.1"/>
    <property type="molecule type" value="Genomic_DNA"/>
</dbReference>
<dbReference type="InterPro" id="IPR043130">
    <property type="entry name" value="CDP-OH_PTrfase_TM_dom"/>
</dbReference>
<evidence type="ECO:0000256" key="4">
    <source>
        <dbReference type="ARBA" id="ARBA00022516"/>
    </source>
</evidence>
<feature type="transmembrane region" description="Helical" evidence="14">
    <location>
        <begin position="165"/>
        <end position="184"/>
    </location>
</feature>
<evidence type="ECO:0000256" key="1">
    <source>
        <dbReference type="ARBA" id="ARBA00004141"/>
    </source>
</evidence>
<evidence type="ECO:0000256" key="11">
    <source>
        <dbReference type="ARBA" id="ARBA00023264"/>
    </source>
</evidence>
<evidence type="ECO:0000313" key="15">
    <source>
        <dbReference type="EMBL" id="MBI8989097.1"/>
    </source>
</evidence>
<dbReference type="NCBIfam" id="TIGR00560">
    <property type="entry name" value="pgsA"/>
    <property type="match status" value="1"/>
</dbReference>
<dbReference type="PANTHER" id="PTHR14269:SF52">
    <property type="entry name" value="PHOSPHATIDYLGLYCEROPHOSPHATE SYNTHASE-RELATED"/>
    <property type="match status" value="1"/>
</dbReference>
<evidence type="ECO:0000256" key="8">
    <source>
        <dbReference type="ARBA" id="ARBA00023098"/>
    </source>
</evidence>
<dbReference type="InterPro" id="IPR048254">
    <property type="entry name" value="CDP_ALCOHOL_P_TRANSF_CS"/>
</dbReference>
<evidence type="ECO:0000256" key="10">
    <source>
        <dbReference type="ARBA" id="ARBA00023209"/>
    </source>
</evidence>
<keyword evidence="6 14" id="KW-0812">Transmembrane</keyword>
<dbReference type="GO" id="GO:0046474">
    <property type="term" value="P:glycerophospholipid biosynthetic process"/>
    <property type="evidence" value="ECO:0007669"/>
    <property type="project" value="TreeGrafter"/>
</dbReference>
<feature type="transmembrane region" description="Helical" evidence="14">
    <location>
        <begin position="43"/>
        <end position="59"/>
    </location>
</feature>
<dbReference type="PROSITE" id="PS00379">
    <property type="entry name" value="CDP_ALCOHOL_P_TRANSF"/>
    <property type="match status" value="1"/>
</dbReference>
<dbReference type="AlphaFoldDB" id="A0A934HYU1"/>
<keyword evidence="16" id="KW-1185">Reference proteome</keyword>
<feature type="transmembrane region" description="Helical" evidence="14">
    <location>
        <begin position="19"/>
        <end position="36"/>
    </location>
</feature>
<keyword evidence="4" id="KW-0444">Lipid biosynthesis</keyword>
<evidence type="ECO:0000256" key="9">
    <source>
        <dbReference type="ARBA" id="ARBA00023136"/>
    </source>
</evidence>
<organism evidence="15 16">
    <name type="scientific">Corynebacterium meridianum</name>
    <dbReference type="NCBI Taxonomy" id="2765363"/>
    <lineage>
        <taxon>Bacteria</taxon>
        <taxon>Bacillati</taxon>
        <taxon>Actinomycetota</taxon>
        <taxon>Actinomycetes</taxon>
        <taxon>Mycobacteriales</taxon>
        <taxon>Corynebacteriaceae</taxon>
        <taxon>Corynebacterium</taxon>
    </lineage>
</organism>
<dbReference type="PANTHER" id="PTHR14269">
    <property type="entry name" value="CDP-DIACYLGLYCEROL--GLYCEROL-3-PHOSPHATE 3-PHOSPHATIDYLTRANSFERASE-RELATED"/>
    <property type="match status" value="1"/>
</dbReference>
<feature type="transmembrane region" description="Helical" evidence="14">
    <location>
        <begin position="141"/>
        <end position="159"/>
    </location>
</feature>
<proteinExistence type="inferred from homology"/>
<evidence type="ECO:0000256" key="12">
    <source>
        <dbReference type="NCBIfam" id="TIGR00560"/>
    </source>
</evidence>
<comment type="caution">
    <text evidence="15">The sequence shown here is derived from an EMBL/GenBank/DDBJ whole genome shotgun (WGS) entry which is preliminary data.</text>
</comment>
<dbReference type="PIRSF" id="PIRSF000847">
    <property type="entry name" value="Phos_ph_gly_syn"/>
    <property type="match status" value="1"/>
</dbReference>
<gene>
    <name evidence="15" type="primary">pgsA</name>
    <name evidence="15" type="ORF">JDV75_04905</name>
</gene>
<protein>
    <recommendedName>
        <fullName evidence="12">CDP-diacylglycerol--glycerol-3-phosphate 3-phosphatidyltransferase</fullName>
        <ecNumber evidence="12">2.7.8.5</ecNumber>
    </recommendedName>
</protein>
<comment type="pathway">
    <text evidence="2">Lipid metabolism; phospholipid metabolism.</text>
</comment>
<comment type="subcellular location">
    <subcellularLocation>
        <location evidence="1">Membrane</location>
        <topology evidence="1">Multi-pass membrane protein</topology>
    </subcellularLocation>
</comment>
<sequence>MSKSSGTAESPSNLNLPNVLTSLRIIAIPLFAWLVLRSASEHAGWMWASFALFIALMITDKLDGDIARARGLVTNFGKIADPIADKALMIAALVCLNVTGALWWWVTVVIVVRELGITFWRMGQLRAGRVVPASRGGKLKTVLQSVAVALYLVPLPGFLHPVVVLVMLAAVAVTVATGVQYLLASRRR</sequence>
<evidence type="ECO:0000256" key="14">
    <source>
        <dbReference type="SAM" id="Phobius"/>
    </source>
</evidence>
<dbReference type="Pfam" id="PF01066">
    <property type="entry name" value="CDP-OH_P_transf"/>
    <property type="match status" value="1"/>
</dbReference>
<evidence type="ECO:0000256" key="5">
    <source>
        <dbReference type="ARBA" id="ARBA00022679"/>
    </source>
</evidence>
<keyword evidence="8" id="KW-0443">Lipid metabolism</keyword>
<dbReference type="GO" id="GO:0008444">
    <property type="term" value="F:CDP-diacylglycerol-glycerol-3-phosphate 3-phosphatidyltransferase activity"/>
    <property type="evidence" value="ECO:0007669"/>
    <property type="project" value="UniProtKB-UniRule"/>
</dbReference>
<dbReference type="InterPro" id="IPR004570">
    <property type="entry name" value="Phosphatidylglycerol_P_synth"/>
</dbReference>
<name>A0A934HYU1_9CORY</name>
<comment type="similarity">
    <text evidence="3 13">Belongs to the CDP-alcohol phosphatidyltransferase class-I family.</text>
</comment>
<dbReference type="Gene3D" id="1.20.120.1760">
    <property type="match status" value="1"/>
</dbReference>
<evidence type="ECO:0000313" key="16">
    <source>
        <dbReference type="Proteomes" id="UP000645966"/>
    </source>
</evidence>
<evidence type="ECO:0000256" key="3">
    <source>
        <dbReference type="ARBA" id="ARBA00010441"/>
    </source>
</evidence>
<keyword evidence="7 14" id="KW-1133">Transmembrane helix</keyword>
<evidence type="ECO:0000256" key="2">
    <source>
        <dbReference type="ARBA" id="ARBA00005074"/>
    </source>
</evidence>
<keyword evidence="10" id="KW-0594">Phospholipid biosynthesis</keyword>
<evidence type="ECO:0000256" key="13">
    <source>
        <dbReference type="RuleBase" id="RU003750"/>
    </source>
</evidence>